<organism evidence="1">
    <name type="scientific">marine sediment metagenome</name>
    <dbReference type="NCBI Taxonomy" id="412755"/>
    <lineage>
        <taxon>unclassified sequences</taxon>
        <taxon>metagenomes</taxon>
        <taxon>ecological metagenomes</taxon>
    </lineage>
</organism>
<protein>
    <submittedName>
        <fullName evidence="1">Uncharacterized protein</fullName>
    </submittedName>
</protein>
<dbReference type="AlphaFoldDB" id="X0ZE42"/>
<gene>
    <name evidence="1" type="ORF">S01H1_81980</name>
</gene>
<feature type="non-terminal residue" evidence="1">
    <location>
        <position position="1"/>
    </location>
</feature>
<name>X0ZE42_9ZZZZ</name>
<evidence type="ECO:0000313" key="1">
    <source>
        <dbReference type="EMBL" id="GAG46611.1"/>
    </source>
</evidence>
<comment type="caution">
    <text evidence="1">The sequence shown here is derived from an EMBL/GenBank/DDBJ whole genome shotgun (WGS) entry which is preliminary data.</text>
</comment>
<sequence>LIIVFRILTAALTFSEDKPLVSVVLFNVTSIAEHDAVIFTILFETELVNTSKGLSEKANALQ</sequence>
<dbReference type="EMBL" id="BARS01055533">
    <property type="protein sequence ID" value="GAG46611.1"/>
    <property type="molecule type" value="Genomic_DNA"/>
</dbReference>
<accession>X0ZE42</accession>
<reference evidence="1" key="1">
    <citation type="journal article" date="2014" name="Front. Microbiol.">
        <title>High frequency of phylogenetically diverse reductive dehalogenase-homologous genes in deep subseafloor sedimentary metagenomes.</title>
        <authorList>
            <person name="Kawai M."/>
            <person name="Futagami T."/>
            <person name="Toyoda A."/>
            <person name="Takaki Y."/>
            <person name="Nishi S."/>
            <person name="Hori S."/>
            <person name="Arai W."/>
            <person name="Tsubouchi T."/>
            <person name="Morono Y."/>
            <person name="Uchiyama I."/>
            <person name="Ito T."/>
            <person name="Fujiyama A."/>
            <person name="Inagaki F."/>
            <person name="Takami H."/>
        </authorList>
    </citation>
    <scope>NUCLEOTIDE SEQUENCE</scope>
    <source>
        <strain evidence="1">Expedition CK06-06</strain>
    </source>
</reference>
<proteinExistence type="predicted"/>